<protein>
    <submittedName>
        <fullName evidence="2">Uncharacterized protein</fullName>
    </submittedName>
</protein>
<dbReference type="Pfam" id="PF20060">
    <property type="entry name" value="DUF6459"/>
    <property type="match status" value="1"/>
</dbReference>
<name>A0A1H1EMT8_9ACTN</name>
<dbReference type="EMBL" id="FNKK01000002">
    <property type="protein sequence ID" value="SDQ89878.1"/>
    <property type="molecule type" value="Genomic_DNA"/>
</dbReference>
<reference evidence="2 3" key="1">
    <citation type="submission" date="2016-10" db="EMBL/GenBank/DDBJ databases">
        <authorList>
            <person name="de Groot N.N."/>
        </authorList>
    </citation>
    <scope>NUCLEOTIDE SEQUENCE [LARGE SCALE GENOMIC DNA]</scope>
    <source>
        <strain evidence="2 3">DSM 43794</strain>
    </source>
</reference>
<feature type="compositionally biased region" description="Low complexity" evidence="1">
    <location>
        <begin position="42"/>
        <end position="72"/>
    </location>
</feature>
<keyword evidence="3" id="KW-1185">Reference proteome</keyword>
<feature type="region of interest" description="Disordered" evidence="1">
    <location>
        <begin position="1"/>
        <end position="90"/>
    </location>
</feature>
<dbReference type="AlphaFoldDB" id="A0A1H1EMT8"/>
<organism evidence="2 3">
    <name type="scientific">Thermostaphylospora chromogena</name>
    <dbReference type="NCBI Taxonomy" id="35622"/>
    <lineage>
        <taxon>Bacteria</taxon>
        <taxon>Bacillati</taxon>
        <taxon>Actinomycetota</taxon>
        <taxon>Actinomycetes</taxon>
        <taxon>Streptosporangiales</taxon>
        <taxon>Thermomonosporaceae</taxon>
        <taxon>Thermostaphylospora</taxon>
    </lineage>
</organism>
<accession>A0A1H1EMT8</accession>
<dbReference type="InterPro" id="IPR045596">
    <property type="entry name" value="DUF6459"/>
</dbReference>
<dbReference type="RefSeq" id="WP_423229116.1">
    <property type="nucleotide sequence ID" value="NZ_FNKK01000002.1"/>
</dbReference>
<proteinExistence type="predicted"/>
<evidence type="ECO:0000256" key="1">
    <source>
        <dbReference type="SAM" id="MobiDB-lite"/>
    </source>
</evidence>
<evidence type="ECO:0000313" key="3">
    <source>
        <dbReference type="Proteomes" id="UP000217103"/>
    </source>
</evidence>
<dbReference type="Proteomes" id="UP000217103">
    <property type="component" value="Unassembled WGS sequence"/>
</dbReference>
<sequence length="240" mass="25412">MPRPPRPYRSAGARLLELHRPRARRVRLPRVTSPLPLEPSPARTIDASASSSRTSTPISSAAARASHPARSAEGSAPTALPRVGGASPASPTVQGALAFAPALDAPAGAAPARPAREPRTADVRAGARRALETAVGHDTPGERWLRMFGQAFAEVLAGRRPPGTIAAHTTRAAYAEVLRAGRIIDAPRPPFAAAPHVCVPRPGVIEMCLLIHGGRRPRVLALRLERRGVQWVCTDFETTP</sequence>
<evidence type="ECO:0000313" key="2">
    <source>
        <dbReference type="EMBL" id="SDQ89878.1"/>
    </source>
</evidence>
<gene>
    <name evidence="2" type="ORF">SAMN04489764_2544</name>
</gene>